<feature type="transmembrane region" description="Helical" evidence="2">
    <location>
        <begin position="206"/>
        <end position="231"/>
    </location>
</feature>
<comment type="caution">
    <text evidence="4">The sequence shown here is derived from an EMBL/GenBank/DDBJ whole genome shotgun (WGS) entry which is preliminary data.</text>
</comment>
<dbReference type="Gene3D" id="3.40.50.720">
    <property type="entry name" value="NAD(P)-binding Rossmann-like Domain"/>
    <property type="match status" value="1"/>
</dbReference>
<keyword evidence="4" id="KW-0406">Ion transport</keyword>
<evidence type="ECO:0000313" key="5">
    <source>
        <dbReference type="Proteomes" id="UP001562159"/>
    </source>
</evidence>
<keyword evidence="5" id="KW-1185">Reference proteome</keyword>
<proteinExistence type="predicted"/>
<evidence type="ECO:0000256" key="1">
    <source>
        <dbReference type="ARBA" id="ARBA00004651"/>
    </source>
</evidence>
<dbReference type="InterPro" id="IPR013099">
    <property type="entry name" value="K_chnl_dom"/>
</dbReference>
<dbReference type="NCBIfam" id="NF007828">
    <property type="entry name" value="PRK10537.1"/>
    <property type="match status" value="1"/>
</dbReference>
<dbReference type="Proteomes" id="UP001562159">
    <property type="component" value="Unassembled WGS sequence"/>
</dbReference>
<protein>
    <submittedName>
        <fullName evidence="4">Voltage-gated potassium channel protein</fullName>
    </submittedName>
</protein>
<feature type="transmembrane region" description="Helical" evidence="2">
    <location>
        <begin position="93"/>
        <end position="111"/>
    </location>
</feature>
<evidence type="ECO:0000313" key="4">
    <source>
        <dbReference type="EMBL" id="MEY2182281.1"/>
    </source>
</evidence>
<feature type="transmembrane region" description="Helical" evidence="2">
    <location>
        <begin position="143"/>
        <end position="162"/>
    </location>
</feature>
<dbReference type="PANTHER" id="PTHR43833:SF11">
    <property type="entry name" value="VOLTAGE-GATED POTASSIUM CHANNEL KCH"/>
    <property type="match status" value="1"/>
</dbReference>
<dbReference type="PANTHER" id="PTHR43833">
    <property type="entry name" value="POTASSIUM CHANNEL PROTEIN 2-RELATED-RELATED"/>
    <property type="match status" value="1"/>
</dbReference>
<reference evidence="4 5" key="1">
    <citation type="submission" date="2024-07" db="EMBL/GenBank/DDBJ databases">
        <title>Molecular mechanisms and environmental adaptations of flagellar loss and biofilm growth of Rhodanobacter under environmental stress.</title>
        <authorList>
            <person name="Chen M."/>
        </authorList>
    </citation>
    <scope>NUCLEOTIDE SEQUENCE [LARGE SCALE GENOMIC DNA]</scope>
    <source>
        <strain evidence="4 5">RS22</strain>
    </source>
</reference>
<name>A0ABV4APE9_9GAMM</name>
<sequence length="402" mass="43630">MWLRTTRQRWRALWHRVQQLLHTSYWFPHVPLALLLGLGALALLRLDLGADWQHYLARLAGGQFDLRPSVLPPLLIGLGLLTMAIGLLLRSRLAWTMALLLAFTALVNLLAGAHHAHVLLVYFVLLLVALLTAWRHFSRSSVAASTLFALTSVAMLVMYATFGSYYLGADFRPAITDLTTALYYAMVTMSTVGYGDIVPVTPEAKLFAVSVIVLGVAVFATSLTAVIAPMVSRSLQRIVNRKGSDMKRENHFVVIGNTSLAINTWRELARRGRPVTRLLREAPADGELVGVDVAVGDPSNLDVLRQAGAHKAEAVLAMLADDSENAFVVLAVKELAGNARTVAAVNDASHLSRVKLVQPDVVIAPQVLGGELMAMLLSGEEVTGDFVLQRVFQQAPVAPPKG</sequence>
<keyword evidence="2" id="KW-0812">Transmembrane</keyword>
<keyword evidence="2" id="KW-0472">Membrane</keyword>
<feature type="domain" description="RCK N-terminal" evidence="3">
    <location>
        <begin position="249"/>
        <end position="363"/>
    </location>
</feature>
<dbReference type="Pfam" id="PF07885">
    <property type="entry name" value="Ion_trans_2"/>
    <property type="match status" value="1"/>
</dbReference>
<dbReference type="InterPro" id="IPR036291">
    <property type="entry name" value="NAD(P)-bd_dom_sf"/>
</dbReference>
<feature type="transmembrane region" description="Helical" evidence="2">
    <location>
        <begin position="118"/>
        <end position="137"/>
    </location>
</feature>
<comment type="subcellular location">
    <subcellularLocation>
        <location evidence="1">Cell membrane</location>
        <topology evidence="1">Multi-pass membrane protein</topology>
    </subcellularLocation>
</comment>
<gene>
    <name evidence="4" type="primary">kch</name>
    <name evidence="4" type="ORF">AB7878_07610</name>
</gene>
<dbReference type="InterPro" id="IPR003148">
    <property type="entry name" value="RCK_N"/>
</dbReference>
<evidence type="ECO:0000256" key="2">
    <source>
        <dbReference type="SAM" id="Phobius"/>
    </source>
</evidence>
<feature type="transmembrane region" description="Helical" evidence="2">
    <location>
        <begin position="26"/>
        <end position="48"/>
    </location>
</feature>
<dbReference type="SUPFAM" id="SSF51735">
    <property type="entry name" value="NAD(P)-binding Rossmann-fold domains"/>
    <property type="match status" value="1"/>
</dbReference>
<keyword evidence="4" id="KW-0407">Ion channel</keyword>
<dbReference type="EMBL" id="JBGBPY010000001">
    <property type="protein sequence ID" value="MEY2182281.1"/>
    <property type="molecule type" value="Genomic_DNA"/>
</dbReference>
<accession>A0ABV4APE9</accession>
<organism evidence="4 5">
    <name type="scientific">Rhodanobacter humi</name>
    <dbReference type="NCBI Taxonomy" id="1888173"/>
    <lineage>
        <taxon>Bacteria</taxon>
        <taxon>Pseudomonadati</taxon>
        <taxon>Pseudomonadota</taxon>
        <taxon>Gammaproteobacteria</taxon>
        <taxon>Lysobacterales</taxon>
        <taxon>Rhodanobacteraceae</taxon>
        <taxon>Rhodanobacter</taxon>
    </lineage>
</organism>
<feature type="transmembrane region" description="Helical" evidence="2">
    <location>
        <begin position="174"/>
        <end position="194"/>
    </location>
</feature>
<feature type="transmembrane region" description="Helical" evidence="2">
    <location>
        <begin position="69"/>
        <end position="87"/>
    </location>
</feature>
<dbReference type="Gene3D" id="1.10.287.70">
    <property type="match status" value="1"/>
</dbReference>
<keyword evidence="4" id="KW-0813">Transport</keyword>
<dbReference type="SUPFAM" id="SSF81324">
    <property type="entry name" value="Voltage-gated potassium channels"/>
    <property type="match status" value="1"/>
</dbReference>
<dbReference type="PROSITE" id="PS51201">
    <property type="entry name" value="RCK_N"/>
    <property type="match status" value="1"/>
</dbReference>
<evidence type="ECO:0000259" key="3">
    <source>
        <dbReference type="PROSITE" id="PS51201"/>
    </source>
</evidence>
<keyword evidence="2" id="KW-1133">Transmembrane helix</keyword>
<dbReference type="InterPro" id="IPR050721">
    <property type="entry name" value="Trk_Ktr_HKT_K-transport"/>
</dbReference>
<dbReference type="Pfam" id="PF02254">
    <property type="entry name" value="TrkA_N"/>
    <property type="match status" value="1"/>
</dbReference>
<dbReference type="GO" id="GO:0034220">
    <property type="term" value="P:monoatomic ion transmembrane transport"/>
    <property type="evidence" value="ECO:0007669"/>
    <property type="project" value="UniProtKB-KW"/>
</dbReference>